<gene>
    <name evidence="1" type="ORF">G352_04790</name>
</gene>
<comment type="caution">
    <text evidence="1">The sequence shown here is derived from an EMBL/GenBank/DDBJ whole genome shotgun (WGS) entry which is preliminary data.</text>
</comment>
<protein>
    <submittedName>
        <fullName evidence="1">Lipoprotein</fullName>
    </submittedName>
</protein>
<sequence length="173" mass="17699">MLSTPWIGLVCNLREPRLAGRFTGANTTERGRLPAMKKITAVLAASAAAVVLVSCSSGDDASNESDAARTTIGGAASSLASAASSVAERARGAFDEAKLATFVAAFRTGYPNLAADRDDASIEAIVIETCPLIDSGASDQEVIAKVGELAQNGDTAPTEEQAGRISQLVRVAC</sequence>
<dbReference type="EMBL" id="AOEX01000023">
    <property type="protein sequence ID" value="EME66441.1"/>
    <property type="molecule type" value="Genomic_DNA"/>
</dbReference>
<proteinExistence type="predicted"/>
<evidence type="ECO:0000313" key="1">
    <source>
        <dbReference type="EMBL" id="EME66441.1"/>
    </source>
</evidence>
<name>M2XZX4_9NOCA</name>
<accession>M2XZX4</accession>
<evidence type="ECO:0000313" key="2">
    <source>
        <dbReference type="Proteomes" id="UP000011731"/>
    </source>
</evidence>
<dbReference type="Proteomes" id="UP000011731">
    <property type="component" value="Unassembled WGS sequence"/>
</dbReference>
<dbReference type="AlphaFoldDB" id="M2XZX4"/>
<keyword evidence="1" id="KW-0449">Lipoprotein</keyword>
<keyword evidence="2" id="KW-1185">Reference proteome</keyword>
<reference evidence="1 2" key="1">
    <citation type="journal article" date="2013" name="Genome Announc.">
        <title>Draft Genome Sequence of Rhodococcus ruber Strain BKS 20-38.</title>
        <authorList>
            <person name="Bala M."/>
            <person name="Kumar S."/>
            <person name="Raghava G.P."/>
            <person name="Mayilraj S."/>
        </authorList>
    </citation>
    <scope>NUCLEOTIDE SEQUENCE [LARGE SCALE GENOMIC DNA]</scope>
    <source>
        <strain evidence="1 2">BKS 20-38</strain>
    </source>
</reference>
<organism evidence="1 2">
    <name type="scientific">Rhodococcus ruber BKS 20-38</name>
    <dbReference type="NCBI Taxonomy" id="1278076"/>
    <lineage>
        <taxon>Bacteria</taxon>
        <taxon>Bacillati</taxon>
        <taxon>Actinomycetota</taxon>
        <taxon>Actinomycetes</taxon>
        <taxon>Mycobacteriales</taxon>
        <taxon>Nocardiaceae</taxon>
        <taxon>Rhodococcus</taxon>
    </lineage>
</organism>
<dbReference type="PATRIC" id="fig|1278076.4.peg.995"/>